<accession>A0A1I8EUI7</accession>
<protein>
    <recommendedName>
        <fullName evidence="4">Homeobox domain-containing protein</fullName>
    </recommendedName>
</protein>
<comment type="subcellular location">
    <subcellularLocation>
        <location evidence="1">Nucleus</location>
    </subcellularLocation>
</comment>
<dbReference type="GO" id="GO:0030182">
    <property type="term" value="P:neuron differentiation"/>
    <property type="evidence" value="ECO:0007669"/>
    <property type="project" value="TreeGrafter"/>
</dbReference>
<dbReference type="PANTHER" id="PTHR11211:SF40">
    <property type="entry name" value="MIRROR, ISOFORM C"/>
    <property type="match status" value="1"/>
</dbReference>
<dbReference type="GO" id="GO:0000981">
    <property type="term" value="F:DNA-binding transcription factor activity, RNA polymerase II-specific"/>
    <property type="evidence" value="ECO:0007669"/>
    <property type="project" value="TreeGrafter"/>
</dbReference>
<reference evidence="3" key="1">
    <citation type="submission" date="2016-11" db="UniProtKB">
        <authorList>
            <consortium name="WormBaseParasite"/>
        </authorList>
    </citation>
    <scope>IDENTIFICATION</scope>
    <source>
        <strain evidence="3">pt0022</strain>
    </source>
</reference>
<sequence length="115" mass="13069">MTTMKSLIASFMSNSNEWKMIVSTWFANARRRLKKENKMTWSPRNRPGDDDDDDLGDIDASSEQNHSDRPCSSASDGDISVVINDTSEHDASGDMIMNVHQHQLKENHGMMIKNR</sequence>
<dbReference type="WBParaSite" id="maker-PairedContig_4841-snap-gene-0.5-mRNA-1">
    <property type="protein sequence ID" value="maker-PairedContig_4841-snap-gene-0.5-mRNA-1"/>
    <property type="gene ID" value="maker-PairedContig_4841-snap-gene-0.5"/>
</dbReference>
<evidence type="ECO:0008006" key="4">
    <source>
        <dbReference type="Google" id="ProtNLM"/>
    </source>
</evidence>
<feature type="region of interest" description="Disordered" evidence="2">
    <location>
        <begin position="35"/>
        <end position="92"/>
    </location>
</feature>
<dbReference type="GO" id="GO:0048468">
    <property type="term" value="P:cell development"/>
    <property type="evidence" value="ECO:0007669"/>
    <property type="project" value="TreeGrafter"/>
</dbReference>
<dbReference type="AlphaFoldDB" id="A0A1I8EUI7"/>
<dbReference type="PANTHER" id="PTHR11211">
    <property type="entry name" value="IROQUOIS-CLASS HOMEODOMAIN PROTEIN IRX"/>
    <property type="match status" value="1"/>
</dbReference>
<dbReference type="GO" id="GO:0000978">
    <property type="term" value="F:RNA polymerase II cis-regulatory region sequence-specific DNA binding"/>
    <property type="evidence" value="ECO:0007669"/>
    <property type="project" value="TreeGrafter"/>
</dbReference>
<dbReference type="STRING" id="6293.A0A1I8EUI7"/>
<name>A0A1I8EUI7_WUCBA</name>
<organism evidence="3">
    <name type="scientific">Wuchereria bancrofti</name>
    <dbReference type="NCBI Taxonomy" id="6293"/>
    <lineage>
        <taxon>Eukaryota</taxon>
        <taxon>Metazoa</taxon>
        <taxon>Ecdysozoa</taxon>
        <taxon>Nematoda</taxon>
        <taxon>Chromadorea</taxon>
        <taxon>Rhabditida</taxon>
        <taxon>Spirurina</taxon>
        <taxon>Spiruromorpha</taxon>
        <taxon>Filarioidea</taxon>
        <taxon>Onchocercidae</taxon>
        <taxon>Wuchereria</taxon>
    </lineage>
</organism>
<evidence type="ECO:0000313" key="3">
    <source>
        <dbReference type="WBParaSite" id="maker-PairedContig_4841-snap-gene-0.5-mRNA-1"/>
    </source>
</evidence>
<dbReference type="GO" id="GO:0005634">
    <property type="term" value="C:nucleus"/>
    <property type="evidence" value="ECO:0007669"/>
    <property type="project" value="UniProtKB-SubCell"/>
</dbReference>
<evidence type="ECO:0000256" key="1">
    <source>
        <dbReference type="ARBA" id="ARBA00004123"/>
    </source>
</evidence>
<evidence type="ECO:0000256" key="2">
    <source>
        <dbReference type="SAM" id="MobiDB-lite"/>
    </source>
</evidence>
<proteinExistence type="predicted"/>